<accession>A0A1G9DSE6</accession>
<reference evidence="2" key="1">
    <citation type="submission" date="2016-10" db="EMBL/GenBank/DDBJ databases">
        <authorList>
            <person name="Varghese N."/>
            <person name="Submissions S."/>
        </authorList>
    </citation>
    <scope>NUCLEOTIDE SEQUENCE [LARGE SCALE GENOMIC DNA]</scope>
    <source>
        <strain evidence="2">DSM 45460</strain>
    </source>
</reference>
<dbReference type="EMBL" id="FNFM01000010">
    <property type="protein sequence ID" value="SDK66809.1"/>
    <property type="molecule type" value="Genomic_DNA"/>
</dbReference>
<evidence type="ECO:0000313" key="1">
    <source>
        <dbReference type="EMBL" id="SDK66809.1"/>
    </source>
</evidence>
<proteinExistence type="predicted"/>
<dbReference type="AlphaFoldDB" id="A0A1G9DSE6"/>
<gene>
    <name evidence="1" type="ORF">SAMN04487820_110272</name>
</gene>
<organism evidence="1 2">
    <name type="scientific">Actinopolyspora mzabensis</name>
    <dbReference type="NCBI Taxonomy" id="995066"/>
    <lineage>
        <taxon>Bacteria</taxon>
        <taxon>Bacillati</taxon>
        <taxon>Actinomycetota</taxon>
        <taxon>Actinomycetes</taxon>
        <taxon>Actinopolysporales</taxon>
        <taxon>Actinopolysporaceae</taxon>
        <taxon>Actinopolyspora</taxon>
    </lineage>
</organism>
<name>A0A1G9DSE6_ACTMZ</name>
<protein>
    <submittedName>
        <fullName evidence="1">Uncharacterized protein</fullName>
    </submittedName>
</protein>
<keyword evidence="2" id="KW-1185">Reference proteome</keyword>
<evidence type="ECO:0000313" key="2">
    <source>
        <dbReference type="Proteomes" id="UP000199213"/>
    </source>
</evidence>
<sequence>MLLRFTRGVVVGIELGAITWALAARTVSGVGPGASEAGNLAGSGAASNDSRCSTARSRCPSGPLKWVLLLVATLVGTEGRDAKLVGTRNTKVPCLPRAADEHDQATLKTRFPVTGQTANWLGAPGRIRTCDLEIRGRSFASSVVVGQSLACAGTERVGEDLLHGCSSGRLPLICGGKVGTLQGGSPLNPWSNDPSLSSAVSNARSLLCAATEHRSAHPLRVDVSRCLSSFRTRKVHS</sequence>
<dbReference type="Proteomes" id="UP000199213">
    <property type="component" value="Unassembled WGS sequence"/>
</dbReference>